<gene>
    <name evidence="1" type="primary">POA1</name>
    <name evidence="1" type="ORF">FE257_012865</name>
</gene>
<dbReference type="GO" id="GO:0140291">
    <property type="term" value="P:peptidyl-glutamate ADP-deribosylation"/>
    <property type="evidence" value="ECO:0007669"/>
    <property type="project" value="TreeGrafter"/>
</dbReference>
<reference evidence="1" key="2">
    <citation type="submission" date="2020-02" db="EMBL/GenBank/DDBJ databases">
        <authorList>
            <person name="Gilchrist C.L.M."/>
            <person name="Chooi Y.-H."/>
        </authorList>
    </citation>
    <scope>NUCLEOTIDE SEQUENCE</scope>
    <source>
        <strain evidence="1">MST-FP2251</strain>
    </source>
</reference>
<dbReference type="Proteomes" id="UP001194746">
    <property type="component" value="Unassembled WGS sequence"/>
</dbReference>
<keyword evidence="2" id="KW-1185">Reference proteome</keyword>
<dbReference type="EMBL" id="VCAU01000094">
    <property type="protein sequence ID" value="KAF9885537.1"/>
    <property type="molecule type" value="Genomic_DNA"/>
</dbReference>
<name>A0AAD4GQI6_ASPNN</name>
<evidence type="ECO:0000313" key="2">
    <source>
        <dbReference type="Proteomes" id="UP001194746"/>
    </source>
</evidence>
<dbReference type="PANTHER" id="PTHR12521">
    <property type="entry name" value="PROTEIN C6ORF130"/>
    <property type="match status" value="1"/>
</dbReference>
<dbReference type="InterPro" id="IPR050892">
    <property type="entry name" value="ADP-ribose_metab_enzymes"/>
</dbReference>
<proteinExistence type="predicted"/>
<sequence length="203" mass="22612">MAENNITEIEGDLFDAPSDAALIHACNCMGSWGAGIARVFATKVRHAYLKLSADLIKLSFSQYPAAYKIYRDHCKKYLSQPEHRVVSTSPSRQAKLPEGTTLIIPPQEKDYRKGSKRHWIVCLFTSPQFGRNVSAVDIILENTELAVADMKRQLEDLGPGQVGELWACRFNSGLFGVDWKLSRKALESSGLQVTVARPEGEEE</sequence>
<protein>
    <submittedName>
        <fullName evidence="1">ADP-ribose 1''-phosphate phosphatase</fullName>
    </submittedName>
</protein>
<reference evidence="1" key="1">
    <citation type="journal article" date="2019" name="Beilstein J. Org. Chem.">
        <title>Nanangenines: drimane sesquiterpenoids as the dominant metabolite cohort of a novel Australian fungus, Aspergillus nanangensis.</title>
        <authorList>
            <person name="Lacey H.J."/>
            <person name="Gilchrist C.L.M."/>
            <person name="Crombie A."/>
            <person name="Kalaitzis J.A."/>
            <person name="Vuong D."/>
            <person name="Rutledge P.J."/>
            <person name="Turner P."/>
            <person name="Pitt J.I."/>
            <person name="Lacey E."/>
            <person name="Chooi Y.H."/>
            <person name="Piggott A.M."/>
        </authorList>
    </citation>
    <scope>NUCLEOTIDE SEQUENCE</scope>
    <source>
        <strain evidence="1">MST-FP2251</strain>
    </source>
</reference>
<dbReference type="InterPro" id="IPR043472">
    <property type="entry name" value="Macro_dom-like"/>
</dbReference>
<dbReference type="Gene3D" id="3.40.220.10">
    <property type="entry name" value="Leucine Aminopeptidase, subunit E, domain 1"/>
    <property type="match status" value="1"/>
</dbReference>
<dbReference type="AlphaFoldDB" id="A0AAD4GQI6"/>
<dbReference type="SUPFAM" id="SSF52949">
    <property type="entry name" value="Macro domain-like"/>
    <property type="match status" value="1"/>
</dbReference>
<dbReference type="PANTHER" id="PTHR12521:SF0">
    <property type="entry name" value="ADP-RIBOSE GLYCOHYDROLASE OARD1"/>
    <property type="match status" value="1"/>
</dbReference>
<organism evidence="1 2">
    <name type="scientific">Aspergillus nanangensis</name>
    <dbReference type="NCBI Taxonomy" id="2582783"/>
    <lineage>
        <taxon>Eukaryota</taxon>
        <taxon>Fungi</taxon>
        <taxon>Dikarya</taxon>
        <taxon>Ascomycota</taxon>
        <taxon>Pezizomycotina</taxon>
        <taxon>Eurotiomycetes</taxon>
        <taxon>Eurotiomycetidae</taxon>
        <taxon>Eurotiales</taxon>
        <taxon>Aspergillaceae</taxon>
        <taxon>Aspergillus</taxon>
        <taxon>Aspergillus subgen. Circumdati</taxon>
    </lineage>
</organism>
<comment type="caution">
    <text evidence="1">The sequence shown here is derived from an EMBL/GenBank/DDBJ whole genome shotgun (WGS) entry which is preliminary data.</text>
</comment>
<evidence type="ECO:0000313" key="1">
    <source>
        <dbReference type="EMBL" id="KAF9885537.1"/>
    </source>
</evidence>
<accession>A0AAD4GQI6</accession>